<keyword evidence="16" id="KW-1185">Reference proteome</keyword>
<name>A0A178FA58_TRIVO</name>
<evidence type="ECO:0000256" key="6">
    <source>
        <dbReference type="ARBA" id="ARBA00023056"/>
    </source>
</evidence>
<evidence type="ECO:0000256" key="13">
    <source>
        <dbReference type="ARBA" id="ARBA00057883"/>
    </source>
</evidence>
<dbReference type="Pfam" id="PF01501">
    <property type="entry name" value="Glyco_transf_8"/>
    <property type="match status" value="1"/>
</dbReference>
<evidence type="ECO:0000256" key="5">
    <source>
        <dbReference type="ARBA" id="ARBA00022723"/>
    </source>
</evidence>
<feature type="region of interest" description="Disordered" evidence="14">
    <location>
        <begin position="737"/>
        <end position="758"/>
    </location>
</feature>
<evidence type="ECO:0000256" key="11">
    <source>
        <dbReference type="ARBA" id="ARBA00050886"/>
    </source>
</evidence>
<evidence type="ECO:0000256" key="8">
    <source>
        <dbReference type="ARBA" id="ARBA00023211"/>
    </source>
</evidence>
<proteinExistence type="inferred from homology"/>
<dbReference type="GO" id="GO:0046872">
    <property type="term" value="F:metal ion binding"/>
    <property type="evidence" value="ECO:0007669"/>
    <property type="project" value="UniProtKB-KW"/>
</dbReference>
<sequence length="758" mass="84646">MSGHGAVYCTILLSDNYVPGAMVLAHSLRDNGTRGRLAVLVTPDTLQPGIIDELKTVYDDVIPIPRIENAYPGNLYLMDRPDLISTFSKIALWKQTQYDQVVYIDADVIALRAPDELLTLDVKTIAAVPDIGWPDCFNTGVMVLRPNLQDYYSLLAFAQRGISFDGADQGLLNMHFKSWDRLSFTYNCTPSGHYQYVPAYRYFESTISLVHFIGPIKPWGTGRSTSSHHSPYSQLLAKWWAVYDRHYRRGPIYITPNRHHQTQTVSKKTSHSIGSVQTSVPKKKVWETTIYPPAELEEKSYSDHKGSVAPETDTSALSKEKHVETEVRTQVMAISQHEPVGGTYEAVVPSKEGPDTHIMPPEKLSTRPDVISIEPVPTDIPNLEEGSQPSYHPPPKPMISAVPHYVRGEEHISVPIYHGEPQNIPTYMPHVDVNTQQPHPPHLRVDQGTIEPQESDIPLLTKGAGEDESADESATKDEPVALHTAKIQPPERTFSPPLAFWDAPRAPPPVDSKPEAASFPVQIYTMSKDTELFQPPKSYPEAPKDMYYQVPTTAPAVRRQTSAFPWERSAPAPTRVFIGEDSEPSQAPEVSISSARQGVSSTKESTSGGFESYSRNNAWDDMPEIEKYMRSLQKPRRAGVSVITGSTHARKPSTGLKSPARKSNLRQTHYPPEHDVPSPAVTPALIMRRPSTSSTADDHWENEELPAAEGVPNQAEWNPIQRLKELQRRQSQFLERHLDLKPQEADGDGAVRCQRNTK</sequence>
<evidence type="ECO:0000256" key="3">
    <source>
        <dbReference type="ARBA" id="ARBA00022490"/>
    </source>
</evidence>
<feature type="region of interest" description="Disordered" evidence="14">
    <location>
        <begin position="301"/>
        <end position="324"/>
    </location>
</feature>
<dbReference type="GO" id="GO:0008466">
    <property type="term" value="F:glycogenin glucosyltransferase activity"/>
    <property type="evidence" value="ECO:0007669"/>
    <property type="project" value="UniProtKB-EC"/>
</dbReference>
<evidence type="ECO:0000256" key="12">
    <source>
        <dbReference type="ARBA" id="ARBA00052293"/>
    </source>
</evidence>
<accession>A0A178FA58</accession>
<keyword evidence="7" id="KW-0325">Glycoprotein</keyword>
<comment type="catalytic activity">
    <reaction evidence="12">
        <text>L-tyrosyl-[glycogenin] + UDP-alpha-D-glucose = alpha-D-glucosyl-L-tyrosyl-[glycogenin] + UDP + H(+)</text>
        <dbReference type="Rhea" id="RHEA:23360"/>
        <dbReference type="Rhea" id="RHEA-COMP:14604"/>
        <dbReference type="Rhea" id="RHEA-COMP:14605"/>
        <dbReference type="ChEBI" id="CHEBI:15378"/>
        <dbReference type="ChEBI" id="CHEBI:46858"/>
        <dbReference type="ChEBI" id="CHEBI:58223"/>
        <dbReference type="ChEBI" id="CHEBI:58885"/>
        <dbReference type="ChEBI" id="CHEBI:140573"/>
        <dbReference type="EC" id="2.4.1.186"/>
    </reaction>
</comment>
<evidence type="ECO:0000256" key="14">
    <source>
        <dbReference type="SAM" id="MobiDB-lite"/>
    </source>
</evidence>
<evidence type="ECO:0000256" key="10">
    <source>
        <dbReference type="ARBA" id="ARBA00038934"/>
    </source>
</evidence>
<evidence type="ECO:0000256" key="4">
    <source>
        <dbReference type="ARBA" id="ARBA00022679"/>
    </source>
</evidence>
<keyword evidence="5" id="KW-0479">Metal-binding</keyword>
<feature type="region of interest" description="Disordered" evidence="14">
    <location>
        <begin position="580"/>
        <end position="615"/>
    </location>
</feature>
<evidence type="ECO:0000256" key="2">
    <source>
        <dbReference type="ARBA" id="ARBA00004496"/>
    </source>
</evidence>
<dbReference type="GO" id="GO:0005978">
    <property type="term" value="P:glycogen biosynthetic process"/>
    <property type="evidence" value="ECO:0007669"/>
    <property type="project" value="UniProtKB-KW"/>
</dbReference>
<evidence type="ECO:0000256" key="9">
    <source>
        <dbReference type="ARBA" id="ARBA00038162"/>
    </source>
</evidence>
<comment type="subcellular location">
    <subcellularLocation>
        <location evidence="2">Cytoplasm</location>
    </subcellularLocation>
</comment>
<dbReference type="InterPro" id="IPR029044">
    <property type="entry name" value="Nucleotide-diphossugar_trans"/>
</dbReference>
<dbReference type="PANTHER" id="PTHR11183">
    <property type="entry name" value="GLYCOGENIN SUBFAMILY MEMBER"/>
    <property type="match status" value="1"/>
</dbReference>
<dbReference type="OrthoDB" id="2014201at2759"/>
<comment type="cofactor">
    <cofactor evidence="1">
        <name>Mn(2+)</name>
        <dbReference type="ChEBI" id="CHEBI:29035"/>
    </cofactor>
</comment>
<evidence type="ECO:0000313" key="16">
    <source>
        <dbReference type="Proteomes" id="UP000243519"/>
    </source>
</evidence>
<dbReference type="InterPro" id="IPR002495">
    <property type="entry name" value="Glyco_trans_8"/>
</dbReference>
<dbReference type="SUPFAM" id="SSF53448">
    <property type="entry name" value="Nucleotide-diphospho-sugar transferases"/>
    <property type="match status" value="1"/>
</dbReference>
<comment type="similarity">
    <text evidence="9">Belongs to the glycosyltransferase 8 family. Glycogenin subfamily.</text>
</comment>
<feature type="compositionally biased region" description="Polar residues" evidence="14">
    <location>
        <begin position="591"/>
        <end position="615"/>
    </location>
</feature>
<dbReference type="InterPro" id="IPR050587">
    <property type="entry name" value="GNT1/Glycosyltrans_8"/>
</dbReference>
<keyword evidence="4 15" id="KW-0808">Transferase</keyword>
<keyword evidence="6" id="KW-0320">Glycogen biosynthesis</keyword>
<dbReference type="Proteomes" id="UP000243519">
    <property type="component" value="Unassembled WGS sequence"/>
</dbReference>
<dbReference type="AlphaFoldDB" id="A0A178FA58"/>
<evidence type="ECO:0000313" key="15">
    <source>
        <dbReference type="EMBL" id="OAL69340.1"/>
    </source>
</evidence>
<dbReference type="GO" id="GO:0005737">
    <property type="term" value="C:cytoplasm"/>
    <property type="evidence" value="ECO:0007669"/>
    <property type="project" value="UniProtKB-SubCell"/>
</dbReference>
<comment type="catalytic activity">
    <reaction evidence="11">
        <text>[1,4-alpha-D-glucosyl](n)-L-tyrosyl-[glycogenin] + UDP-alpha-D-glucose = [1,4-alpha-D-glucosyl](n+1)-L-tyrosyl-[glycogenin] + UDP + H(+)</text>
        <dbReference type="Rhea" id="RHEA:56560"/>
        <dbReference type="Rhea" id="RHEA-COMP:14606"/>
        <dbReference type="Rhea" id="RHEA-COMP:14607"/>
        <dbReference type="ChEBI" id="CHEBI:15378"/>
        <dbReference type="ChEBI" id="CHEBI:58223"/>
        <dbReference type="ChEBI" id="CHEBI:58885"/>
        <dbReference type="ChEBI" id="CHEBI:140574"/>
        <dbReference type="EC" id="2.4.1.186"/>
    </reaction>
</comment>
<gene>
    <name evidence="15" type="ORF">A7D00_6802</name>
</gene>
<evidence type="ECO:0000256" key="1">
    <source>
        <dbReference type="ARBA" id="ARBA00001936"/>
    </source>
</evidence>
<dbReference type="CDD" id="cd02537">
    <property type="entry name" value="GT8_Glycogenin"/>
    <property type="match status" value="1"/>
</dbReference>
<feature type="region of interest" description="Disordered" evidence="14">
    <location>
        <begin position="645"/>
        <end position="680"/>
    </location>
</feature>
<dbReference type="EMBL" id="LHPN01000015">
    <property type="protein sequence ID" value="OAL69340.1"/>
    <property type="molecule type" value="Genomic_DNA"/>
</dbReference>
<dbReference type="EC" id="2.4.1.186" evidence="10"/>
<dbReference type="Gene3D" id="3.90.550.10">
    <property type="entry name" value="Spore Coat Polysaccharide Biosynthesis Protein SpsA, Chain A"/>
    <property type="match status" value="1"/>
</dbReference>
<dbReference type="FunFam" id="3.90.550.10:FF:000092">
    <property type="entry name" value="Glycogenin 2"/>
    <property type="match status" value="1"/>
</dbReference>
<protein>
    <recommendedName>
        <fullName evidence="10">glycogenin glucosyltransferase</fullName>
        <ecNumber evidence="10">2.4.1.186</ecNumber>
    </recommendedName>
</protein>
<organism evidence="15 16">
    <name type="scientific">Trichophyton violaceum</name>
    <dbReference type="NCBI Taxonomy" id="34388"/>
    <lineage>
        <taxon>Eukaryota</taxon>
        <taxon>Fungi</taxon>
        <taxon>Dikarya</taxon>
        <taxon>Ascomycota</taxon>
        <taxon>Pezizomycotina</taxon>
        <taxon>Eurotiomycetes</taxon>
        <taxon>Eurotiomycetidae</taxon>
        <taxon>Onygenales</taxon>
        <taxon>Arthrodermataceae</taxon>
        <taxon>Trichophyton</taxon>
    </lineage>
</organism>
<keyword evidence="8" id="KW-0464">Manganese</keyword>
<evidence type="ECO:0000256" key="7">
    <source>
        <dbReference type="ARBA" id="ARBA00023180"/>
    </source>
</evidence>
<comment type="caution">
    <text evidence="15">The sequence shown here is derived from an EMBL/GenBank/DDBJ whole genome shotgun (WGS) entry which is preliminary data.</text>
</comment>
<reference evidence="15 16" key="1">
    <citation type="submission" date="2016-05" db="EMBL/GenBank/DDBJ databases">
        <title>Genome sequencing of Trichophyton violaceum CMCC(F)T3l isolated from hair.</title>
        <authorList>
            <person name="Zhan P."/>
            <person name="Tao Y."/>
            <person name="Liu W."/>
        </authorList>
    </citation>
    <scope>NUCLEOTIDE SEQUENCE [LARGE SCALE GENOMIC DNA]</scope>
    <source>
        <strain evidence="16">CMCC(F)T3l</strain>
    </source>
</reference>
<comment type="function">
    <text evidence="13">Self-glucosylating initiator of glycogen synthesis. It catalyzes the formation of a short alpha (1,4)-glucosyl chain covalently attached via a glucose 1-O-tyrosyl linkage to internal tyrosine residues and these chains act as primers for the elongation reaction catalyzed by glycogen synthase.</text>
</comment>
<keyword evidence="3" id="KW-0963">Cytoplasm</keyword>